<dbReference type="AlphaFoldDB" id="A0A8K0RRK9"/>
<evidence type="ECO:0000313" key="2">
    <source>
        <dbReference type="Proteomes" id="UP000813427"/>
    </source>
</evidence>
<proteinExistence type="predicted"/>
<protein>
    <submittedName>
        <fullName evidence="1">Uncharacterized protein</fullName>
    </submittedName>
</protein>
<feature type="non-terminal residue" evidence="1">
    <location>
        <position position="1"/>
    </location>
</feature>
<dbReference type="InterPro" id="IPR032466">
    <property type="entry name" value="Metal_Hydrolase"/>
</dbReference>
<organism evidence="1 2">
    <name type="scientific">Fusarium tricinctum</name>
    <dbReference type="NCBI Taxonomy" id="61284"/>
    <lineage>
        <taxon>Eukaryota</taxon>
        <taxon>Fungi</taxon>
        <taxon>Dikarya</taxon>
        <taxon>Ascomycota</taxon>
        <taxon>Pezizomycotina</taxon>
        <taxon>Sordariomycetes</taxon>
        <taxon>Hypocreomycetidae</taxon>
        <taxon>Hypocreales</taxon>
        <taxon>Nectriaceae</taxon>
        <taxon>Fusarium</taxon>
        <taxon>Fusarium tricinctum species complex</taxon>
    </lineage>
</organism>
<dbReference type="OrthoDB" id="2135488at2759"/>
<dbReference type="Gene3D" id="3.20.20.140">
    <property type="entry name" value="Metal-dependent hydrolases"/>
    <property type="match status" value="1"/>
</dbReference>
<name>A0A8K0RRK9_9HYPO</name>
<comment type="caution">
    <text evidence="1">The sequence shown here is derived from an EMBL/GenBank/DDBJ whole genome shotgun (WGS) entry which is preliminary data.</text>
</comment>
<gene>
    <name evidence="1" type="ORF">BKA59DRAFT_406567</name>
</gene>
<keyword evidence="2" id="KW-1185">Reference proteome</keyword>
<evidence type="ECO:0000313" key="1">
    <source>
        <dbReference type="EMBL" id="KAH7236669.1"/>
    </source>
</evidence>
<dbReference type="EMBL" id="JAGPXF010000007">
    <property type="protein sequence ID" value="KAH7236669.1"/>
    <property type="molecule type" value="Genomic_DNA"/>
</dbReference>
<accession>A0A8K0RRK9</accession>
<reference evidence="1" key="1">
    <citation type="journal article" date="2021" name="Nat. Commun.">
        <title>Genetic determinants of endophytism in the Arabidopsis root mycobiome.</title>
        <authorList>
            <person name="Mesny F."/>
            <person name="Miyauchi S."/>
            <person name="Thiergart T."/>
            <person name="Pickel B."/>
            <person name="Atanasova L."/>
            <person name="Karlsson M."/>
            <person name="Huettel B."/>
            <person name="Barry K.W."/>
            <person name="Haridas S."/>
            <person name="Chen C."/>
            <person name="Bauer D."/>
            <person name="Andreopoulos W."/>
            <person name="Pangilinan J."/>
            <person name="LaButti K."/>
            <person name="Riley R."/>
            <person name="Lipzen A."/>
            <person name="Clum A."/>
            <person name="Drula E."/>
            <person name="Henrissat B."/>
            <person name="Kohler A."/>
            <person name="Grigoriev I.V."/>
            <person name="Martin F.M."/>
            <person name="Hacquard S."/>
        </authorList>
    </citation>
    <scope>NUCLEOTIDE SEQUENCE</scope>
    <source>
        <strain evidence="1">MPI-SDFR-AT-0068</strain>
    </source>
</reference>
<dbReference type="Proteomes" id="UP000813427">
    <property type="component" value="Unassembled WGS sequence"/>
</dbReference>
<sequence>KVSAVYRLSQASGPLYTDVDPIIRELFREMPSRLVYATNWPHTRFEGWILNLGRHIYLI</sequence>
<dbReference type="SUPFAM" id="SSF51556">
    <property type="entry name" value="Metallo-dependent hydrolases"/>
    <property type="match status" value="1"/>
</dbReference>